<dbReference type="Gene3D" id="3.10.410.10">
    <property type="entry name" value="Formyltetrahydrofolate synthetase, domain 3"/>
    <property type="match status" value="1"/>
</dbReference>
<dbReference type="NCBIfam" id="NF010030">
    <property type="entry name" value="PRK13505.1"/>
    <property type="match status" value="1"/>
</dbReference>
<dbReference type="InterPro" id="IPR000559">
    <property type="entry name" value="Formate_THF_ligase"/>
</dbReference>
<dbReference type="CDD" id="cd00477">
    <property type="entry name" value="FTHFS"/>
    <property type="match status" value="1"/>
</dbReference>
<dbReference type="EC" id="6.3.4.3" evidence="6"/>
<dbReference type="InterPro" id="IPR027417">
    <property type="entry name" value="P-loop_NTPase"/>
</dbReference>
<dbReference type="RefSeq" id="WP_233695690.1">
    <property type="nucleotide sequence ID" value="NZ_JAJNBZ010000002.1"/>
</dbReference>
<dbReference type="GO" id="GO:0004329">
    <property type="term" value="F:formate-tetrahydrofolate ligase activity"/>
    <property type="evidence" value="ECO:0007669"/>
    <property type="project" value="UniProtKB-EC"/>
</dbReference>
<reference evidence="7 8" key="1">
    <citation type="submission" date="2021-11" db="EMBL/GenBank/DDBJ databases">
        <title>Draft genome sequence of Paenibacillus profundus YoMME, a new Gram-positive bacteria with exoelectrogenic properties.</title>
        <authorList>
            <person name="Hubenova Y."/>
            <person name="Hubenova E."/>
            <person name="Manasiev Y."/>
            <person name="Peykov S."/>
            <person name="Mitov M."/>
        </authorList>
    </citation>
    <scope>NUCLEOTIDE SEQUENCE [LARGE SCALE GENOMIC DNA]</scope>
    <source>
        <strain evidence="7 8">YoMME</strain>
    </source>
</reference>
<protein>
    <recommendedName>
        <fullName evidence="6">Formate--tetrahydrofolate ligase</fullName>
        <ecNumber evidence="6">6.3.4.3</ecNumber>
    </recommendedName>
    <alternativeName>
        <fullName evidence="6">Formyltetrahydrofolate synthetase</fullName>
        <shortName evidence="6">FHS</shortName>
        <shortName evidence="6">FTHFS</shortName>
    </alternativeName>
</protein>
<name>A0ABS8Y9B4_9BACL</name>
<comment type="similarity">
    <text evidence="6">Belongs to the formate--tetrahydrofolate ligase family.</text>
</comment>
<comment type="pathway">
    <text evidence="1 6">One-carbon metabolism; tetrahydrofolate interconversion.</text>
</comment>
<evidence type="ECO:0000256" key="2">
    <source>
        <dbReference type="ARBA" id="ARBA00022563"/>
    </source>
</evidence>
<dbReference type="HAMAP" id="MF_01543">
    <property type="entry name" value="FTHFS"/>
    <property type="match status" value="1"/>
</dbReference>
<evidence type="ECO:0000256" key="3">
    <source>
        <dbReference type="ARBA" id="ARBA00022598"/>
    </source>
</evidence>
<comment type="caution">
    <text evidence="7">The sequence shown here is derived from an EMBL/GenBank/DDBJ whole genome shotgun (WGS) entry which is preliminary data.</text>
</comment>
<evidence type="ECO:0000313" key="8">
    <source>
        <dbReference type="Proteomes" id="UP001199916"/>
    </source>
</evidence>
<dbReference type="PROSITE" id="PS00722">
    <property type="entry name" value="FTHFS_2"/>
    <property type="match status" value="1"/>
</dbReference>
<keyword evidence="2 6" id="KW-0554">One-carbon metabolism</keyword>
<proteinExistence type="inferred from homology"/>
<evidence type="ECO:0000256" key="4">
    <source>
        <dbReference type="ARBA" id="ARBA00022741"/>
    </source>
</evidence>
<dbReference type="Pfam" id="PF01268">
    <property type="entry name" value="FTHFS"/>
    <property type="match status" value="1"/>
</dbReference>
<evidence type="ECO:0000313" key="7">
    <source>
        <dbReference type="EMBL" id="MCE5168425.1"/>
    </source>
</evidence>
<gene>
    <name evidence="6" type="primary">fhs</name>
    <name evidence="7" type="ORF">LQV63_03735</name>
</gene>
<dbReference type="Proteomes" id="UP001199916">
    <property type="component" value="Unassembled WGS sequence"/>
</dbReference>
<organism evidence="7 8">
    <name type="scientific">Paenibacillus profundus</name>
    <dbReference type="NCBI Taxonomy" id="1173085"/>
    <lineage>
        <taxon>Bacteria</taxon>
        <taxon>Bacillati</taxon>
        <taxon>Bacillota</taxon>
        <taxon>Bacilli</taxon>
        <taxon>Bacillales</taxon>
        <taxon>Paenibacillaceae</taxon>
        <taxon>Paenibacillus</taxon>
    </lineage>
</organism>
<dbReference type="Gene3D" id="3.40.50.300">
    <property type="entry name" value="P-loop containing nucleotide triphosphate hydrolases"/>
    <property type="match status" value="1"/>
</dbReference>
<feature type="binding site" evidence="6">
    <location>
        <begin position="53"/>
        <end position="60"/>
    </location>
    <ligand>
        <name>ATP</name>
        <dbReference type="ChEBI" id="CHEBI:30616"/>
    </ligand>
</feature>
<evidence type="ECO:0000256" key="1">
    <source>
        <dbReference type="ARBA" id="ARBA00004777"/>
    </source>
</evidence>
<evidence type="ECO:0000256" key="5">
    <source>
        <dbReference type="ARBA" id="ARBA00022840"/>
    </source>
</evidence>
<keyword evidence="3 6" id="KW-0436">Ligase</keyword>
<evidence type="ECO:0000256" key="6">
    <source>
        <dbReference type="HAMAP-Rule" id="MF_01543"/>
    </source>
</evidence>
<comment type="catalytic activity">
    <reaction evidence="6">
        <text>(6S)-5,6,7,8-tetrahydrofolate + formate + ATP = (6R)-10-formyltetrahydrofolate + ADP + phosphate</text>
        <dbReference type="Rhea" id="RHEA:20221"/>
        <dbReference type="ChEBI" id="CHEBI:15740"/>
        <dbReference type="ChEBI" id="CHEBI:30616"/>
        <dbReference type="ChEBI" id="CHEBI:43474"/>
        <dbReference type="ChEBI" id="CHEBI:57453"/>
        <dbReference type="ChEBI" id="CHEBI:195366"/>
        <dbReference type="ChEBI" id="CHEBI:456216"/>
        <dbReference type="EC" id="6.3.4.3"/>
    </reaction>
</comment>
<keyword evidence="8" id="KW-1185">Reference proteome</keyword>
<keyword evidence="5 6" id="KW-0067">ATP-binding</keyword>
<keyword evidence="4 6" id="KW-0547">Nucleotide-binding</keyword>
<dbReference type="SUPFAM" id="SSF52540">
    <property type="entry name" value="P-loop containing nucleoside triphosphate hydrolases"/>
    <property type="match status" value="1"/>
</dbReference>
<sequence>MKPIVDVAAQLGIAQEQLELYGKYKAKLGREVWDDIALRPDGKLILVTAMNPTPAGEGKTLTTIGLTQGLNRIGRRAAAALREPSLGPCMGMKGGATGSGSAQIVPAEDINLHFTGDIHAITSAHNLLAALLDNHLHQGNALRINPSRMMWKRAVDMNDRALRNIVIGIGEGNGVVREDGFMISTASEVMAILCLAEDMNDLRERLGKIVIAYNDSGEPVSASDLQAVDAMCALLKDAIHPNLVQTIEGDPVLVHGGPFANIAHGCSSVRATRYALKLADYVVTEAGFGADLGAEKFMDIKCRQTGLFPSVIVIVATVRAMKFNGGVPKQELAHEQVEAVRAGFCNVKRHIENMRQFGAPVLVAVNRFATDTEAELEAVMSLCRDAGTEAVISEAWDKGGEGCRALAERVAELADQSEAKENFRLLYPDNMTIEDKIATIVTRIYRGSEVKYRPAAKRALQELARRGAGNVPVCMAKTPYSFTDRPSLLGAPEGFAIEVQDIRWSRGAGFAVVHTGQVMTMPGMPKAPAAERIKLDGQDRIVGLL</sequence>
<dbReference type="Gene3D" id="3.30.1510.10">
    <property type="entry name" value="Domain 2, N(10)-formyltetrahydrofolate synthetase"/>
    <property type="match status" value="1"/>
</dbReference>
<dbReference type="EMBL" id="JAJNBZ010000002">
    <property type="protein sequence ID" value="MCE5168425.1"/>
    <property type="molecule type" value="Genomic_DNA"/>
</dbReference>
<accession>A0ABS8Y9B4</accession>
<dbReference type="InterPro" id="IPR020628">
    <property type="entry name" value="Formate_THF_ligase_CS"/>
</dbReference>